<keyword evidence="3" id="KW-1185">Reference proteome</keyword>
<reference evidence="2 3" key="1">
    <citation type="journal article" date="2015" name="Genome Biol. Evol.">
        <title>Comparative Genomics of a Bacterivorous Green Alga Reveals Evolutionary Causalities and Consequences of Phago-Mixotrophic Mode of Nutrition.</title>
        <authorList>
            <person name="Burns J.A."/>
            <person name="Paasch A."/>
            <person name="Narechania A."/>
            <person name="Kim E."/>
        </authorList>
    </citation>
    <scope>NUCLEOTIDE SEQUENCE [LARGE SCALE GENOMIC DNA]</scope>
    <source>
        <strain evidence="2 3">PLY_AMNH</strain>
    </source>
</reference>
<proteinExistence type="predicted"/>
<evidence type="ECO:0000313" key="2">
    <source>
        <dbReference type="EMBL" id="KAK3238972.1"/>
    </source>
</evidence>
<feature type="region of interest" description="Disordered" evidence="1">
    <location>
        <begin position="78"/>
        <end position="131"/>
    </location>
</feature>
<feature type="compositionally biased region" description="Acidic residues" evidence="1">
    <location>
        <begin position="879"/>
        <end position="888"/>
    </location>
</feature>
<dbReference type="Proteomes" id="UP001190700">
    <property type="component" value="Unassembled WGS sequence"/>
</dbReference>
<name>A0AAE0ET14_9CHLO</name>
<feature type="region of interest" description="Disordered" evidence="1">
    <location>
        <begin position="1"/>
        <end position="24"/>
    </location>
</feature>
<feature type="region of interest" description="Disordered" evidence="1">
    <location>
        <begin position="816"/>
        <end position="903"/>
    </location>
</feature>
<sequence>MDGTEDTAPSVTKHAETAISTAAQPASAASADILMTDPTPAEAVTAGTGDGEGIDQAMRADALAEGISAGKPMDLASKASEQPCADATPVPAEVSEASGKISEASAVDKSTSGLVLDGPTPHGSRSNKEQPDALLPMDAEQAAKAPGDFLKSCLREAADGKASAMTILEKLYAASLEVPGAEENAGGGTQERILVELASCFAQDGVPDQAECDYTGEVVVRGGRYVREGFGVYSHFELKDNGEMLLEYVYLGEFADNEEKGFGVTVYMQGENDAETMTIGAQHKNKRRGDSRVWFQGGCDHVKALSAPTEGVASLCYYDDEDQEFYAPKSGAKVCAVNFYEIDGSIQHVPIKTTPHFAAAEAAALQAISAARAANSTKAKAKLTGFKEIVIFEDTAFYPGSRVRLVKHPAHTGKTGTVKHINAQAATVIIPGTGEFKVDLGCLEDLEVLPEHSASGGKGTKRQAKNTAESPSSGKKAKVVEERAAARRKPGSAKPQEEPDEELEEPRLQLLTDRGDARELMQKVYTAVQPKVQGKLGCLAPGHHLVHKSRCFRSEAAELDMSGSEYSGEVKVHNGRYVRDGYGVYSEYLLNNDGEAELQYVYYGEFVENEEKGFGITLFMVGEEDKETMLVGSHGRNSNPCLWYNQGCERKRQPLQPEGADSLFYWDEDDHELYLPVAGDKGMAAMFYVQSHSIVHREVTPANKKHWDLVEAAVQMAAAAANIAVARQWEAASAGAFHPKLYDQPAFGMGSKVRIVGHPVHGGKTGAVTALTNRNYSILLDETSEEIKVSKYHLESLDVLPEHSITSVATGTVAPAVTNVPGKGAEETSPVPQPKRRGRPPMNKAVVTPSGTSSGTPSSQPAKRRRSAEMKDVYSFPAEGEDEEEEEQQATMEAPEERGASDVRKLASASKLDAELEAWLRDCPGSLPLLGAHLKTSGTLPSGRRLEKILEAPSALRMRACEPEHLVLLESAPKAALKKLAESMDRKREPYKLAAMDVPPALLEGTLGKGDKQQMQQLVTWWQSLHEAEGIQTDTKTAFASQVGSFLATSGMAADTLMSLPAELLLEHSTLSASEVTELIRWHQAAPRWAVTWLKEAATEDVQGLLAMPKQLLQLLQDKRSKERHLEELVSWKKDAGESTLLAVVAFMANRPVHELHALLEVPPEHRYQISKAIKSEADVDGAAAAMEKLLMWQRVNTKLLLALAESVGAGEVALHSLLNVSEKFVKVVSSQNEVTKVLAWERQSPASIKLAVELGQNSDLKMWIAAPLTLLCAAKQEKHFRVLSAWLKTGKEGVLAAEALPEEKAAALLDLPASILRYLDSKDTLLTFMVRRAPLCTARASLGCFLNHSMRMMPNET</sequence>
<accession>A0AAE0ET14</accession>
<evidence type="ECO:0000256" key="1">
    <source>
        <dbReference type="SAM" id="MobiDB-lite"/>
    </source>
</evidence>
<feature type="compositionally biased region" description="Low complexity" evidence="1">
    <location>
        <begin position="848"/>
        <end position="859"/>
    </location>
</feature>
<comment type="caution">
    <text evidence="2">The sequence shown here is derived from an EMBL/GenBank/DDBJ whole genome shotgun (WGS) entry which is preliminary data.</text>
</comment>
<evidence type="ECO:0000313" key="3">
    <source>
        <dbReference type="Proteomes" id="UP001190700"/>
    </source>
</evidence>
<dbReference type="EMBL" id="LGRX02034061">
    <property type="protein sequence ID" value="KAK3238972.1"/>
    <property type="molecule type" value="Genomic_DNA"/>
</dbReference>
<gene>
    <name evidence="2" type="ORF">CYMTET_51071</name>
</gene>
<protein>
    <submittedName>
        <fullName evidence="2">Uncharacterized protein</fullName>
    </submittedName>
</protein>
<organism evidence="2 3">
    <name type="scientific">Cymbomonas tetramitiformis</name>
    <dbReference type="NCBI Taxonomy" id="36881"/>
    <lineage>
        <taxon>Eukaryota</taxon>
        <taxon>Viridiplantae</taxon>
        <taxon>Chlorophyta</taxon>
        <taxon>Pyramimonadophyceae</taxon>
        <taxon>Pyramimonadales</taxon>
        <taxon>Pyramimonadaceae</taxon>
        <taxon>Cymbomonas</taxon>
    </lineage>
</organism>
<feature type="region of interest" description="Disordered" evidence="1">
    <location>
        <begin position="451"/>
        <end position="506"/>
    </location>
</feature>